<sequence>MPHAVRTPTNGVRTAGSACGPAGQAFWPCTPVWRACRPCTPVWRACRPCTPLGQACTAGTPVRPGSRKPLNREAYGTKRYPYKGTKRYPYKGTKRYPYKGTKRYPYKGTKRYPYKGTKRVPNGTVWYPHKGTKWYPHKGTEWYPYKGTTRYPYEGTKRVVDDDALHPCDPASVRKQNDAKDNKKIHLYYVSLSHQRDPRPDKKITSQETLKLYYHCLSFGTCVIAPTDQAAFCKAKWIPFDSMTPGELNGWEKLVCHLLERTEHVNPVKGNGAQTGGMMWADGWRKSLDPGQLVERFCSLRKMKDAILHAQYNPVLEAAGIQEASDFISFQLQNFAPGVFDSTRQLLINGNYPSMAHMEYPAPYTANDFASFLTFTMYNFFNQPHQDREVNLWTLVIWIPIFSPKTCAEDDPILADEGFDMMGGQFTFREFQVYLDLEDFRGVTLCLKPCLMLFTLT</sequence>
<organism evidence="2 3">
    <name type="scientific">Puccinia coronata f. sp. avenae</name>
    <dbReference type="NCBI Taxonomy" id="200324"/>
    <lineage>
        <taxon>Eukaryota</taxon>
        <taxon>Fungi</taxon>
        <taxon>Dikarya</taxon>
        <taxon>Basidiomycota</taxon>
        <taxon>Pucciniomycotina</taxon>
        <taxon>Pucciniomycetes</taxon>
        <taxon>Pucciniales</taxon>
        <taxon>Pucciniaceae</taxon>
        <taxon>Puccinia</taxon>
    </lineage>
</organism>
<evidence type="ECO:0000313" key="2">
    <source>
        <dbReference type="EMBL" id="PLW28270.1"/>
    </source>
</evidence>
<evidence type="ECO:0000313" key="3">
    <source>
        <dbReference type="Proteomes" id="UP000235392"/>
    </source>
</evidence>
<evidence type="ECO:0000259" key="1">
    <source>
        <dbReference type="Pfam" id="PF20515"/>
    </source>
</evidence>
<gene>
    <name evidence="2" type="ORF">PCASD_18353</name>
</gene>
<dbReference type="InterPro" id="IPR046798">
    <property type="entry name" value="2OG-FeII_Oxy_6"/>
</dbReference>
<accession>A0A2N5TRZ2</accession>
<protein>
    <recommendedName>
        <fullName evidence="1">Tet-like 2OG-Fe(II) oxygenase domain-containing protein</fullName>
    </recommendedName>
</protein>
<dbReference type="AlphaFoldDB" id="A0A2N5TRZ2"/>
<reference evidence="2 3" key="1">
    <citation type="submission" date="2017-11" db="EMBL/GenBank/DDBJ databases">
        <title>De novo assembly and phasing of dikaryotic genomes from two isolates of Puccinia coronata f. sp. avenae, the causal agent of oat crown rust.</title>
        <authorList>
            <person name="Miller M.E."/>
            <person name="Zhang Y."/>
            <person name="Omidvar V."/>
            <person name="Sperschneider J."/>
            <person name="Schwessinger B."/>
            <person name="Raley C."/>
            <person name="Palmer J.M."/>
            <person name="Garnica D."/>
            <person name="Upadhyaya N."/>
            <person name="Rathjen J."/>
            <person name="Taylor J.M."/>
            <person name="Park R.F."/>
            <person name="Dodds P.N."/>
            <person name="Hirsch C.D."/>
            <person name="Kianian S.F."/>
            <person name="Figueroa M."/>
        </authorList>
    </citation>
    <scope>NUCLEOTIDE SEQUENCE [LARGE SCALE GENOMIC DNA]</scope>
    <source>
        <strain evidence="2">12SD80</strain>
    </source>
</reference>
<name>A0A2N5TRZ2_9BASI</name>
<comment type="caution">
    <text evidence="2">The sequence shown here is derived from an EMBL/GenBank/DDBJ whole genome shotgun (WGS) entry which is preliminary data.</text>
</comment>
<proteinExistence type="predicted"/>
<feature type="domain" description="Tet-like 2OG-Fe(II) oxygenase" evidence="1">
    <location>
        <begin position="245"/>
        <end position="446"/>
    </location>
</feature>
<dbReference type="EMBL" id="PGCI01000371">
    <property type="protein sequence ID" value="PLW28270.1"/>
    <property type="molecule type" value="Genomic_DNA"/>
</dbReference>
<dbReference type="Pfam" id="PF20515">
    <property type="entry name" value="2OG-FeII_Oxy_6"/>
    <property type="match status" value="1"/>
</dbReference>
<dbReference type="Proteomes" id="UP000235392">
    <property type="component" value="Unassembled WGS sequence"/>
</dbReference>